<evidence type="ECO:0000313" key="5">
    <source>
        <dbReference type="EMBL" id="MBR7795302.1"/>
    </source>
</evidence>
<keyword evidence="2 5" id="KW-0489">Methyltransferase</keyword>
<feature type="domain" description="Methyltransferase type 11" evidence="4">
    <location>
        <begin position="46"/>
        <end position="140"/>
    </location>
</feature>
<keyword evidence="6" id="KW-1185">Reference proteome</keyword>
<evidence type="ECO:0000259" key="4">
    <source>
        <dbReference type="Pfam" id="PF08241"/>
    </source>
</evidence>
<dbReference type="SUPFAM" id="SSF53335">
    <property type="entry name" value="S-adenosyl-L-methionine-dependent methyltransferases"/>
    <property type="match status" value="1"/>
</dbReference>
<dbReference type="GO" id="GO:0032259">
    <property type="term" value="P:methylation"/>
    <property type="evidence" value="ECO:0007669"/>
    <property type="project" value="UniProtKB-KW"/>
</dbReference>
<name>A0A941IAF2_9BACI</name>
<proteinExistence type="inferred from homology"/>
<evidence type="ECO:0000256" key="1">
    <source>
        <dbReference type="ARBA" id="ARBA00008361"/>
    </source>
</evidence>
<dbReference type="AlphaFoldDB" id="A0A941IAF2"/>
<dbReference type="InterPro" id="IPR013216">
    <property type="entry name" value="Methyltransf_11"/>
</dbReference>
<evidence type="ECO:0000313" key="6">
    <source>
        <dbReference type="Proteomes" id="UP000675284"/>
    </source>
</evidence>
<dbReference type="PANTHER" id="PTHR44942">
    <property type="entry name" value="METHYLTRANSF_11 DOMAIN-CONTAINING PROTEIN"/>
    <property type="match status" value="1"/>
</dbReference>
<dbReference type="InterPro" id="IPR029063">
    <property type="entry name" value="SAM-dependent_MTases_sf"/>
</dbReference>
<comment type="similarity">
    <text evidence="1">Belongs to the methyltransferase superfamily.</text>
</comment>
<gene>
    <name evidence="5" type="ORF">KCX74_04500</name>
</gene>
<dbReference type="Proteomes" id="UP000675284">
    <property type="component" value="Unassembled WGS sequence"/>
</dbReference>
<reference evidence="5" key="1">
    <citation type="submission" date="2021-04" db="EMBL/GenBank/DDBJ databases">
        <title>Isolation and polyphasic classification of algal microorganism.</title>
        <authorList>
            <person name="Wang S."/>
        </authorList>
    </citation>
    <scope>NUCLEOTIDE SEQUENCE</scope>
    <source>
        <strain evidence="5">720a</strain>
    </source>
</reference>
<dbReference type="EMBL" id="JAGSOT010000009">
    <property type="protein sequence ID" value="MBR7795302.1"/>
    <property type="molecule type" value="Genomic_DNA"/>
</dbReference>
<comment type="caution">
    <text evidence="5">The sequence shown here is derived from an EMBL/GenBank/DDBJ whole genome shotgun (WGS) entry which is preliminary data.</text>
</comment>
<dbReference type="Pfam" id="PF08241">
    <property type="entry name" value="Methyltransf_11"/>
    <property type="match status" value="1"/>
</dbReference>
<accession>A0A941IAF2</accession>
<dbReference type="InterPro" id="IPR051052">
    <property type="entry name" value="Diverse_substrate_MTase"/>
</dbReference>
<dbReference type="GO" id="GO:0008757">
    <property type="term" value="F:S-adenosylmethionine-dependent methyltransferase activity"/>
    <property type="evidence" value="ECO:0007669"/>
    <property type="project" value="InterPro"/>
</dbReference>
<evidence type="ECO:0000256" key="3">
    <source>
        <dbReference type="ARBA" id="ARBA00022679"/>
    </source>
</evidence>
<dbReference type="RefSeq" id="WP_026680832.1">
    <property type="nucleotide sequence ID" value="NZ_BAAACY010000032.1"/>
</dbReference>
<dbReference type="Gene3D" id="3.40.50.150">
    <property type="entry name" value="Vaccinia Virus protein VP39"/>
    <property type="match status" value="1"/>
</dbReference>
<protein>
    <submittedName>
        <fullName evidence="5">Methyltransferase domain-containing protein</fullName>
    </submittedName>
</protein>
<sequence>MREKENVKKSFAKNKQAYITSATHARGSDLSLMKDWLELETSMKLLDIATGGGHVAKQLSPFVERVYATDLTKEMLENTKNYLQDIHNIDYILADAESLPFLNNTFDIITCRTAAHHFPHPEKFIQEVKRVLKTNGTFLFIDNIAPRQSVYANFINQLEGMRDFSHVRCLPIFEWKQLLDSYGLHTVKENVRKKELSYTEWINRTLDHPEDKQKVYHFIKEADEQIKAYYKIQLDQGSVQRFFIDEWFALIENK</sequence>
<dbReference type="CDD" id="cd02440">
    <property type="entry name" value="AdoMet_MTases"/>
    <property type="match status" value="1"/>
</dbReference>
<organism evidence="5 6">
    <name type="scientific">Virgibacillus salarius</name>
    <dbReference type="NCBI Taxonomy" id="447199"/>
    <lineage>
        <taxon>Bacteria</taxon>
        <taxon>Bacillati</taxon>
        <taxon>Bacillota</taxon>
        <taxon>Bacilli</taxon>
        <taxon>Bacillales</taxon>
        <taxon>Bacillaceae</taxon>
        <taxon>Virgibacillus</taxon>
    </lineage>
</organism>
<dbReference type="PANTHER" id="PTHR44942:SF4">
    <property type="entry name" value="METHYLTRANSFERASE TYPE 11 DOMAIN-CONTAINING PROTEIN"/>
    <property type="match status" value="1"/>
</dbReference>
<keyword evidence="3" id="KW-0808">Transferase</keyword>
<evidence type="ECO:0000256" key="2">
    <source>
        <dbReference type="ARBA" id="ARBA00022603"/>
    </source>
</evidence>